<reference evidence="3 4" key="1">
    <citation type="submission" date="2019-06" db="EMBL/GenBank/DDBJ databases">
        <title>Sequencing the genomes of 1000 actinobacteria strains.</title>
        <authorList>
            <person name="Klenk H.-P."/>
        </authorList>
    </citation>
    <scope>NUCLEOTIDE SEQUENCE [LARGE SCALE GENOMIC DNA]</scope>
    <source>
        <strain evidence="3 4">DSM 45301</strain>
    </source>
</reference>
<gene>
    <name evidence="3" type="ORF">FB558_4740</name>
</gene>
<dbReference type="NCBIfam" id="TIGR03564">
    <property type="entry name" value="F420_MSMEG_4879"/>
    <property type="match status" value="1"/>
</dbReference>
<dbReference type="Pfam" id="PF00296">
    <property type="entry name" value="Bac_luciferase"/>
    <property type="match status" value="1"/>
</dbReference>
<dbReference type="InterPro" id="IPR050564">
    <property type="entry name" value="F420-G6PD/mer"/>
</dbReference>
<evidence type="ECO:0000256" key="1">
    <source>
        <dbReference type="ARBA" id="ARBA00023002"/>
    </source>
</evidence>
<keyword evidence="4" id="KW-1185">Reference proteome</keyword>
<dbReference type="PANTHER" id="PTHR43244:SF1">
    <property type="entry name" value="5,10-METHYLENETETRAHYDROMETHANOPTERIN REDUCTASE"/>
    <property type="match status" value="1"/>
</dbReference>
<sequence length="299" mass="32212">MRISVLTFLGGRSPVDRYVERLGRLRDEGFTRAWTSQLPQDPDLLTTLAVALREVEGIEVGTGVLPIQVQHPMQLAQRALTVNLISGGRLLLGLGLSHKMVVENVWGMSWERPVRRMSEFLDGLLPLLSGDAADATGEFTSTRGRLTISDAPTPPVYVAALGPQMLRLAGRRTAGTITWMTGPRTLAEHTGPGLREAAGDRPVEVIGALPICVTDDAAAARAQAAEDFAIYGKLPSYRAMLDREGWAGPEDAALIGTESQVAARIEEMRAAGVDEFVGSPFGPSELQARSRALLLHCRP</sequence>
<organism evidence="3 4">
    <name type="scientific">Pseudonocardia kunmingensis</name>
    <dbReference type="NCBI Taxonomy" id="630975"/>
    <lineage>
        <taxon>Bacteria</taxon>
        <taxon>Bacillati</taxon>
        <taxon>Actinomycetota</taxon>
        <taxon>Actinomycetes</taxon>
        <taxon>Pseudonocardiales</taxon>
        <taxon>Pseudonocardiaceae</taxon>
        <taxon>Pseudonocardia</taxon>
    </lineage>
</organism>
<name>A0A543DI73_9PSEU</name>
<dbReference type="InterPro" id="IPR036661">
    <property type="entry name" value="Luciferase-like_sf"/>
</dbReference>
<dbReference type="InterPro" id="IPR019910">
    <property type="entry name" value="Lucif-like_OxRdtase_MSMEG_4879"/>
</dbReference>
<evidence type="ECO:0000259" key="2">
    <source>
        <dbReference type="Pfam" id="PF00296"/>
    </source>
</evidence>
<comment type="caution">
    <text evidence="3">The sequence shown here is derived from an EMBL/GenBank/DDBJ whole genome shotgun (WGS) entry which is preliminary data.</text>
</comment>
<dbReference type="InterPro" id="IPR011251">
    <property type="entry name" value="Luciferase-like_dom"/>
</dbReference>
<keyword evidence="1" id="KW-0560">Oxidoreductase</keyword>
<protein>
    <submittedName>
        <fullName evidence="3">F420-dependent oxidoreductase-like protein</fullName>
    </submittedName>
</protein>
<dbReference type="EMBL" id="VFPA01000003">
    <property type="protein sequence ID" value="TQM08999.1"/>
    <property type="molecule type" value="Genomic_DNA"/>
</dbReference>
<dbReference type="GO" id="GO:0016705">
    <property type="term" value="F:oxidoreductase activity, acting on paired donors, with incorporation or reduction of molecular oxygen"/>
    <property type="evidence" value="ECO:0007669"/>
    <property type="project" value="InterPro"/>
</dbReference>
<evidence type="ECO:0000313" key="4">
    <source>
        <dbReference type="Proteomes" id="UP000315677"/>
    </source>
</evidence>
<dbReference type="PANTHER" id="PTHR43244">
    <property type="match status" value="1"/>
</dbReference>
<accession>A0A543DI73</accession>
<evidence type="ECO:0000313" key="3">
    <source>
        <dbReference type="EMBL" id="TQM08999.1"/>
    </source>
</evidence>
<dbReference type="RefSeq" id="WP_211366789.1">
    <property type="nucleotide sequence ID" value="NZ_VFPA01000003.1"/>
</dbReference>
<feature type="domain" description="Luciferase-like" evidence="2">
    <location>
        <begin position="14"/>
        <end position="275"/>
    </location>
</feature>
<dbReference type="Proteomes" id="UP000315677">
    <property type="component" value="Unassembled WGS sequence"/>
</dbReference>
<dbReference type="SUPFAM" id="SSF51679">
    <property type="entry name" value="Bacterial luciferase-like"/>
    <property type="match status" value="1"/>
</dbReference>
<proteinExistence type="predicted"/>
<dbReference type="AlphaFoldDB" id="A0A543DI73"/>
<dbReference type="Gene3D" id="3.20.20.30">
    <property type="entry name" value="Luciferase-like domain"/>
    <property type="match status" value="1"/>
</dbReference>